<dbReference type="PANTHER" id="PTHR43394:SF27">
    <property type="entry name" value="ATP-DEPENDENT TRANSLOCASE ABCB1-LIKE"/>
    <property type="match status" value="1"/>
</dbReference>
<dbReference type="Gene3D" id="1.20.1560.10">
    <property type="entry name" value="ABC transporter type 1, transmembrane domain"/>
    <property type="match status" value="3"/>
</dbReference>
<keyword evidence="6" id="KW-0067">ATP-binding</keyword>
<dbReference type="PROSITE" id="PS50929">
    <property type="entry name" value="ABC_TM1F"/>
    <property type="match status" value="2"/>
</dbReference>
<dbReference type="CDD" id="cd03249">
    <property type="entry name" value="ABC_MTABC3_MDL1_MDL2"/>
    <property type="match status" value="2"/>
</dbReference>
<dbReference type="InterPro" id="IPR003439">
    <property type="entry name" value="ABC_transporter-like_ATP-bd"/>
</dbReference>
<evidence type="ECO:0000256" key="9">
    <source>
        <dbReference type="SAM" id="MobiDB-lite"/>
    </source>
</evidence>
<keyword evidence="5" id="KW-0547">Nucleotide-binding</keyword>
<dbReference type="SMART" id="SM00382">
    <property type="entry name" value="AAA"/>
    <property type="match status" value="2"/>
</dbReference>
<feature type="transmembrane region" description="Helical" evidence="10">
    <location>
        <begin position="1068"/>
        <end position="1089"/>
    </location>
</feature>
<reference evidence="13 14" key="2">
    <citation type="submission" date="2018-11" db="EMBL/GenBank/DDBJ databases">
        <authorList>
            <consortium name="Pathogen Informatics"/>
        </authorList>
    </citation>
    <scope>NUCLEOTIDE SEQUENCE [LARGE SCALE GENOMIC DNA]</scope>
</reference>
<keyword evidence="7 10" id="KW-1133">Transmembrane helix</keyword>
<keyword evidence="14" id="KW-1185">Reference proteome</keyword>
<dbReference type="GO" id="GO:0005524">
    <property type="term" value="F:ATP binding"/>
    <property type="evidence" value="ECO:0007669"/>
    <property type="project" value="UniProtKB-KW"/>
</dbReference>
<comment type="subcellular location">
    <subcellularLocation>
        <location evidence="1">Membrane</location>
        <topology evidence="1">Multi-pass membrane protein</topology>
    </subcellularLocation>
</comment>
<feature type="transmembrane region" description="Helical" evidence="10">
    <location>
        <begin position="954"/>
        <end position="974"/>
    </location>
</feature>
<evidence type="ECO:0000259" key="12">
    <source>
        <dbReference type="PROSITE" id="PS50929"/>
    </source>
</evidence>
<dbReference type="GO" id="GO:0005743">
    <property type="term" value="C:mitochondrial inner membrane"/>
    <property type="evidence" value="ECO:0007669"/>
    <property type="project" value="TreeGrafter"/>
</dbReference>
<dbReference type="InterPro" id="IPR017871">
    <property type="entry name" value="ABC_transporter-like_CS"/>
</dbReference>
<dbReference type="Gene3D" id="3.40.50.300">
    <property type="entry name" value="P-loop containing nucleotide triphosphate hydrolases"/>
    <property type="match status" value="2"/>
</dbReference>
<name>A0A183UEB3_TOXCA</name>
<feature type="domain" description="ABC transmembrane type-1" evidence="12">
    <location>
        <begin position="98"/>
        <end position="406"/>
    </location>
</feature>
<reference evidence="15" key="1">
    <citation type="submission" date="2016-06" db="UniProtKB">
        <authorList>
            <consortium name="WormBaseParasite"/>
        </authorList>
    </citation>
    <scope>IDENTIFICATION</scope>
</reference>
<dbReference type="GO" id="GO:0015421">
    <property type="term" value="F:ABC-type oligopeptide transporter activity"/>
    <property type="evidence" value="ECO:0007669"/>
    <property type="project" value="TreeGrafter"/>
</dbReference>
<evidence type="ECO:0000256" key="4">
    <source>
        <dbReference type="ARBA" id="ARBA00022737"/>
    </source>
</evidence>
<evidence type="ECO:0000256" key="8">
    <source>
        <dbReference type="ARBA" id="ARBA00023136"/>
    </source>
</evidence>
<dbReference type="PANTHER" id="PTHR43394">
    <property type="entry name" value="ATP-DEPENDENT PERMEASE MDL1, MITOCHONDRIAL"/>
    <property type="match status" value="1"/>
</dbReference>
<feature type="transmembrane region" description="Helical" evidence="10">
    <location>
        <begin position="238"/>
        <end position="258"/>
    </location>
</feature>
<accession>A0A183UEB3</accession>
<dbReference type="GO" id="GO:0016887">
    <property type="term" value="F:ATP hydrolysis activity"/>
    <property type="evidence" value="ECO:0007669"/>
    <property type="project" value="InterPro"/>
</dbReference>
<feature type="region of interest" description="Disordered" evidence="9">
    <location>
        <begin position="28"/>
        <end position="51"/>
    </location>
</feature>
<sequence length="1369" mass="150425">MTLRGKIHSERGEQSAVDAAKTLKEGGRTGITLPTLSKNDDERFDNEDQQTHEPSNIEKVINILLCRPDLAKRKLQTKPVSLSGLFCYAKMFDHLLIWIGIVCAVISGISQPVLAIVGGRMTNVLLTYPPHTTDFLVAAYQNVYIFFGIGTFVLVMNYVQFMCFQTASIRVIAQLRHRYVKSILRQNAAWFDRNQSGTLTTRLNEYIINVLLGGSSSTPLILLRRSTLRIREGIGDKLGLLIRGAAMFVGALVVGFIFQWRIALMMLAVAPISCFIMAQLAQQMSAATSSEMVGIANAGAIAEESVLGVRTVQACNGEDEMVARYERELQKGKRFAIEKGLWSGFLGGLFFFVLFIFLGAGLLYGGYLLKIGVVANPGEVFICVTAMMLGAYFLGLISPHLMVLLNARVSASTIYQTIDRKPTIDVYSESGKKPENINGRVVFRDVHFRYPSRKDVKVLDGLNLVIEPGETVALVGHSGCGKSTSVGLLTRLYESESGSVTIDGYDVCEVNIRWLRNVVGIVQQEPILFNDTIEGNLRMGNPDADLELMHKVCRMANAHGFITKLPEGYQTRVGDGGVQLSGGQKQRIAIARTLARNPRILLLDEATSALDAQSEAIVQAALSNACKGRSTIVIAHRLSTVRDANKIVVFERGRIIEQGTHNELISLGGKYAELVKAQQFQLESEIIPDVIPEEGENEEEIGPSDVVMESLQPSHDIRRPSYAGSVGSLYSSTHRSSIGAEAFVRAGSINDSFSRNTMRISITGESAINAQQEIFASAAENELAEDERISAGLITIFRNAKGNYIHMIVGFICAVICGLQLPAMTLIVSYVFRAFDSAYNEEMVFKLGMAMIMYCAVGLGVWISQFVSSALFSSASENMTMSFRVRAFRNILLQDAAYFDVPQHTAGKLITRLAADAPNMKAVIDARMLQVVYGLTALVVNVIIGFVYCWQVTILGTVFSLVLGAAQILLARCIQTRNVQLIKNDEAGRLAIEAIEKARTLQLLTTEARFFAKYETASKQQKRAEMDKAWIEAVNYAISQTFQYFMQTLSYAVGIHLIYTGAGQADRVYNAIMAMLFASIATMNSATYFPEFVKARTAAGLLFSVISRQPKTGDAKSGENIDIRGNILFEDVKFAYPQKPKQPILEGLQISAQPGQTVALVGPSGCGKSTVISMLERFYDPTAGVVRFDGRDLKKVSLHYLRTQMALVGQEPRLFAGSIKENICLGIRDELPNEKIMNALHLANARNFVDALPQGLDTEVGEKGTQLSGGQKQRIAIARAMIRDPKILLLDEATSALDSEAERAVQEALDRARAGRTCITIAHRLSSIQNADHIFYIEHGKVQESGTHASLMAQHGRYCELIKKQDLSS</sequence>
<protein>
    <submittedName>
        <fullName evidence="15">Multidrug resistance protein pgp-3</fullName>
    </submittedName>
</protein>
<dbReference type="PROSITE" id="PS50893">
    <property type="entry name" value="ABC_TRANSPORTER_2"/>
    <property type="match status" value="2"/>
</dbReference>
<dbReference type="InterPro" id="IPR011527">
    <property type="entry name" value="ABC1_TM_dom"/>
</dbReference>
<evidence type="ECO:0000256" key="1">
    <source>
        <dbReference type="ARBA" id="ARBA00004141"/>
    </source>
</evidence>
<comment type="similarity">
    <text evidence="2">Belongs to the ABC transporter superfamily. ABCB family. Multidrug resistance exporter (TC 3.A.1.201) subfamily.</text>
</comment>
<dbReference type="GO" id="GO:0090374">
    <property type="term" value="P:oligopeptide export from mitochondrion"/>
    <property type="evidence" value="ECO:0007669"/>
    <property type="project" value="TreeGrafter"/>
</dbReference>
<dbReference type="FunFam" id="1.20.1560.10:FF:000087">
    <property type="entry name" value="p-GlycoProtein related"/>
    <property type="match status" value="1"/>
</dbReference>
<gene>
    <name evidence="13" type="ORF">TCNE_LOCUS6833</name>
</gene>
<evidence type="ECO:0000313" key="13">
    <source>
        <dbReference type="EMBL" id="VDM38154.1"/>
    </source>
</evidence>
<organism evidence="14 15">
    <name type="scientific">Toxocara canis</name>
    <name type="common">Canine roundworm</name>
    <dbReference type="NCBI Taxonomy" id="6265"/>
    <lineage>
        <taxon>Eukaryota</taxon>
        <taxon>Metazoa</taxon>
        <taxon>Ecdysozoa</taxon>
        <taxon>Nematoda</taxon>
        <taxon>Chromadorea</taxon>
        <taxon>Rhabditida</taxon>
        <taxon>Spirurina</taxon>
        <taxon>Ascaridomorpha</taxon>
        <taxon>Ascaridoidea</taxon>
        <taxon>Toxocaridae</taxon>
        <taxon>Toxocara</taxon>
    </lineage>
</organism>
<dbReference type="GO" id="GO:0009636">
    <property type="term" value="P:response to toxic substance"/>
    <property type="evidence" value="ECO:0007669"/>
    <property type="project" value="UniProtKB-ARBA"/>
</dbReference>
<dbReference type="InterPro" id="IPR036640">
    <property type="entry name" value="ABC1_TM_sf"/>
</dbReference>
<feature type="transmembrane region" description="Helical" evidence="10">
    <location>
        <begin position="95"/>
        <end position="117"/>
    </location>
</feature>
<dbReference type="PROSITE" id="PS00211">
    <property type="entry name" value="ABC_TRANSPORTER_1"/>
    <property type="match status" value="2"/>
</dbReference>
<evidence type="ECO:0000256" key="3">
    <source>
        <dbReference type="ARBA" id="ARBA00022692"/>
    </source>
</evidence>
<evidence type="ECO:0000313" key="14">
    <source>
        <dbReference type="Proteomes" id="UP000050794"/>
    </source>
</evidence>
<feature type="transmembrane region" description="Helical" evidence="10">
    <location>
        <begin position="264"/>
        <end position="281"/>
    </location>
</feature>
<proteinExistence type="inferred from homology"/>
<evidence type="ECO:0000313" key="15">
    <source>
        <dbReference type="WBParaSite" id="TCNE_0000683301-mRNA-1"/>
    </source>
</evidence>
<dbReference type="SUPFAM" id="SSF90123">
    <property type="entry name" value="ABC transporter transmembrane region"/>
    <property type="match status" value="2"/>
</dbReference>
<feature type="domain" description="ABC transporter" evidence="11">
    <location>
        <begin position="441"/>
        <end position="677"/>
    </location>
</feature>
<feature type="domain" description="ABC transporter" evidence="11">
    <location>
        <begin position="1127"/>
        <end position="1364"/>
    </location>
</feature>
<dbReference type="SUPFAM" id="SSF52540">
    <property type="entry name" value="P-loop containing nucleoside triphosphate hydrolases"/>
    <property type="match status" value="2"/>
</dbReference>
<feature type="transmembrane region" description="Helical" evidence="10">
    <location>
        <begin position="341"/>
        <end position="367"/>
    </location>
</feature>
<feature type="transmembrane region" description="Helical" evidence="10">
    <location>
        <begin position="137"/>
        <end position="159"/>
    </location>
</feature>
<feature type="domain" description="ABC transmembrane type-1" evidence="12">
    <location>
        <begin position="808"/>
        <end position="1094"/>
    </location>
</feature>
<dbReference type="CDD" id="cd18578">
    <property type="entry name" value="ABC_6TM_Pgp_ABCB1_D2_like"/>
    <property type="match status" value="1"/>
</dbReference>
<dbReference type="EMBL" id="UYWY01019562">
    <property type="protein sequence ID" value="VDM38154.1"/>
    <property type="molecule type" value="Genomic_DNA"/>
</dbReference>
<keyword evidence="8 10" id="KW-0472">Membrane</keyword>
<dbReference type="CDD" id="cd18577">
    <property type="entry name" value="ABC_6TM_Pgp_ABCB1_D1_like"/>
    <property type="match status" value="1"/>
</dbReference>
<feature type="transmembrane region" description="Helical" evidence="10">
    <location>
        <begin position="851"/>
        <end position="872"/>
    </location>
</feature>
<evidence type="ECO:0000256" key="7">
    <source>
        <dbReference type="ARBA" id="ARBA00022989"/>
    </source>
</evidence>
<dbReference type="Pfam" id="PF00664">
    <property type="entry name" value="ABC_membrane"/>
    <property type="match status" value="3"/>
</dbReference>
<evidence type="ECO:0000259" key="11">
    <source>
        <dbReference type="PROSITE" id="PS50893"/>
    </source>
</evidence>
<dbReference type="InterPro" id="IPR003593">
    <property type="entry name" value="AAA+_ATPase"/>
</dbReference>
<feature type="transmembrane region" description="Helical" evidence="10">
    <location>
        <begin position="804"/>
        <end position="831"/>
    </location>
</feature>
<feature type="transmembrane region" description="Helical" evidence="10">
    <location>
        <begin position="379"/>
        <end position="405"/>
    </location>
</feature>
<dbReference type="Proteomes" id="UP000050794">
    <property type="component" value="Unassembled WGS sequence"/>
</dbReference>
<dbReference type="InterPro" id="IPR039421">
    <property type="entry name" value="Type_1_exporter"/>
</dbReference>
<dbReference type="FunFam" id="3.40.50.300:FF:001370">
    <property type="entry name" value="p-GlycoProtein related"/>
    <property type="match status" value="2"/>
</dbReference>
<evidence type="ECO:0000256" key="6">
    <source>
        <dbReference type="ARBA" id="ARBA00022840"/>
    </source>
</evidence>
<evidence type="ECO:0000256" key="2">
    <source>
        <dbReference type="ARBA" id="ARBA00007577"/>
    </source>
</evidence>
<evidence type="ECO:0000256" key="10">
    <source>
        <dbReference type="SAM" id="Phobius"/>
    </source>
</evidence>
<dbReference type="InterPro" id="IPR027417">
    <property type="entry name" value="P-loop_NTPase"/>
</dbReference>
<dbReference type="Pfam" id="PF00005">
    <property type="entry name" value="ABC_tran"/>
    <property type="match status" value="2"/>
</dbReference>
<keyword evidence="4" id="KW-0677">Repeat</keyword>
<evidence type="ECO:0000256" key="5">
    <source>
        <dbReference type="ARBA" id="ARBA00022741"/>
    </source>
</evidence>
<keyword evidence="3 10" id="KW-0812">Transmembrane</keyword>
<feature type="transmembrane region" description="Helical" evidence="10">
    <location>
        <begin position="928"/>
        <end position="948"/>
    </location>
</feature>
<dbReference type="WBParaSite" id="TCNE_0000683301-mRNA-1">
    <property type="protein sequence ID" value="TCNE_0000683301-mRNA-1"/>
    <property type="gene ID" value="TCNE_0000683301"/>
</dbReference>